<name>A0A078B1M2_STYLE</name>
<proteinExistence type="predicted"/>
<protein>
    <submittedName>
        <fullName evidence="2">Uncharacterized protein</fullName>
    </submittedName>
</protein>
<organism evidence="2 3">
    <name type="scientific">Stylonychia lemnae</name>
    <name type="common">Ciliate</name>
    <dbReference type="NCBI Taxonomy" id="5949"/>
    <lineage>
        <taxon>Eukaryota</taxon>
        <taxon>Sar</taxon>
        <taxon>Alveolata</taxon>
        <taxon>Ciliophora</taxon>
        <taxon>Intramacronucleata</taxon>
        <taxon>Spirotrichea</taxon>
        <taxon>Stichotrichia</taxon>
        <taxon>Sporadotrichida</taxon>
        <taxon>Oxytrichidae</taxon>
        <taxon>Stylonychinae</taxon>
        <taxon>Stylonychia</taxon>
    </lineage>
</organism>
<evidence type="ECO:0000313" key="3">
    <source>
        <dbReference type="Proteomes" id="UP000039865"/>
    </source>
</evidence>
<dbReference type="AlphaFoldDB" id="A0A078B1M2"/>
<sequence>MELVYKKSRNQLQFNELLHILVKVNYLQILNTVRFIKPLLDQRTCLQQISQMESITDVQQNAIFSSQILQLFKSNSSANSIQILEGLRPKQVVQEFMDENQQLYNVVQSFSPSFKASIVKNVYGRDKPQMFKVSANRFLSKDQYQNKNLINTNDFSSKKIIAVAHYSNNQVKYLDENQLLMTIKGQYVNATFDQYLMFIQQYISPDEPSIELIYRREKKDCNGESFSFNYNLLAIDDPVLLKSLREQTALISKSMIKTLEQQILCYVKELTCTFRVIHQRLVLQKIDQCIISNNAVMIGDCRRRIRSKGRSKFFFRYDSEEAFAEGPLTVRSPQEIQKQGFFKDRKSQQFSKSPKRRTSELSNQNMETAMNNDAVVSDKNSQLIDYLNFNRFVQQKSLTFRQSKTIRHGSVQKQRLSSDLILRINPEVKVNPYQRPEEQLNQLKRVLLQNKSQQQIITQNVPNNNDYEYSALIQSNQQTSQPLKANQQFTFDLNLPPNKHSQRNSFIKVHSTSSFHSNEHNESSKIFQNPQTPCYNLEKMNILDPNFKLSKSNKKRESFDRTLKDIAKYIKKMRQDASKKQENQLKPRRVDIDLNIQKDKRSISQADILKQYSTQQQ</sequence>
<feature type="region of interest" description="Disordered" evidence="1">
    <location>
        <begin position="574"/>
        <end position="597"/>
    </location>
</feature>
<dbReference type="InParanoid" id="A0A078B1M2"/>
<gene>
    <name evidence="2" type="primary">Contig12200.g13032</name>
    <name evidence="2" type="ORF">STYLEM_17319</name>
</gene>
<dbReference type="Proteomes" id="UP000039865">
    <property type="component" value="Unassembled WGS sequence"/>
</dbReference>
<feature type="region of interest" description="Disordered" evidence="1">
    <location>
        <begin position="343"/>
        <end position="362"/>
    </location>
</feature>
<evidence type="ECO:0000256" key="1">
    <source>
        <dbReference type="SAM" id="MobiDB-lite"/>
    </source>
</evidence>
<keyword evidence="3" id="KW-1185">Reference proteome</keyword>
<evidence type="ECO:0000313" key="2">
    <source>
        <dbReference type="EMBL" id="CDW88201.1"/>
    </source>
</evidence>
<reference evidence="2 3" key="1">
    <citation type="submission" date="2014-06" db="EMBL/GenBank/DDBJ databases">
        <authorList>
            <person name="Swart Estienne"/>
        </authorList>
    </citation>
    <scope>NUCLEOTIDE SEQUENCE [LARGE SCALE GENOMIC DNA]</scope>
    <source>
        <strain evidence="2 3">130c</strain>
    </source>
</reference>
<accession>A0A078B1M2</accession>
<dbReference type="EMBL" id="CCKQ01016328">
    <property type="protein sequence ID" value="CDW88201.1"/>
    <property type="molecule type" value="Genomic_DNA"/>
</dbReference>